<evidence type="ECO:0000256" key="3">
    <source>
        <dbReference type="ARBA" id="ARBA00022750"/>
    </source>
</evidence>
<dbReference type="OrthoDB" id="8755602at2"/>
<dbReference type="EMBL" id="PDOC01000002">
    <property type="protein sequence ID" value="PIL46193.1"/>
    <property type="molecule type" value="Genomic_DNA"/>
</dbReference>
<evidence type="ECO:0000256" key="4">
    <source>
        <dbReference type="ARBA" id="ARBA00022801"/>
    </source>
</evidence>
<evidence type="ECO:0000313" key="7">
    <source>
        <dbReference type="Proteomes" id="UP000230390"/>
    </source>
</evidence>
<dbReference type="Gene3D" id="2.40.70.10">
    <property type="entry name" value="Acid Proteases"/>
    <property type="match status" value="2"/>
</dbReference>
<evidence type="ECO:0000256" key="5">
    <source>
        <dbReference type="SAM" id="SignalP"/>
    </source>
</evidence>
<keyword evidence="5" id="KW-0732">Signal</keyword>
<sequence>MTMTMRALCAMELLLLAAPFAVAADTPACRYVPVATVELRGDGALWQPLVDGTINGKAAVMLFDTGAYQSKLLKDSADKFGLSLLQTRGYSVGIGGVSSNYVAEVKDFSVGNAHSGKVNMSVLGNMGRRMPFDAIVGADFALQMDLEISLAERKLKFYRASDCDDTFLAYWSADAMEIPFGGTDTGHPTPRIIVDVNGTKLEAIIDTGASATGMTRAAAERAGIRVGDANVHTLGKSVGVGAKRIDTWQVEVDFTIGSETIRNANIGIHDDPPQGNNIGMPDMLIGADFLRAHRVLISMSQRRVYVSYLGGEVFRKRRIR</sequence>
<name>A0A2G8TJH7_9BURK</name>
<organism evidence="6 7">
    <name type="scientific">Massilia eurypsychrophila</name>
    <dbReference type="NCBI Taxonomy" id="1485217"/>
    <lineage>
        <taxon>Bacteria</taxon>
        <taxon>Pseudomonadati</taxon>
        <taxon>Pseudomonadota</taxon>
        <taxon>Betaproteobacteria</taxon>
        <taxon>Burkholderiales</taxon>
        <taxon>Oxalobacteraceae</taxon>
        <taxon>Telluria group</taxon>
        <taxon>Massilia</taxon>
    </lineage>
</organism>
<dbReference type="InterPro" id="IPR034122">
    <property type="entry name" value="Retropepsin-like_bacterial"/>
</dbReference>
<dbReference type="PANTHER" id="PTHR12917:SF1">
    <property type="entry name" value="AT13091P"/>
    <property type="match status" value="1"/>
</dbReference>
<feature type="signal peptide" evidence="5">
    <location>
        <begin position="1"/>
        <end position="23"/>
    </location>
</feature>
<keyword evidence="2" id="KW-0645">Protease</keyword>
<dbReference type="GO" id="GO:0006508">
    <property type="term" value="P:proteolysis"/>
    <property type="evidence" value="ECO:0007669"/>
    <property type="project" value="UniProtKB-KW"/>
</dbReference>
<proteinExistence type="inferred from homology"/>
<keyword evidence="4" id="KW-0378">Hydrolase</keyword>
<dbReference type="AlphaFoldDB" id="A0A2G8TJH7"/>
<dbReference type="Pfam" id="PF13650">
    <property type="entry name" value="Asp_protease_2"/>
    <property type="match status" value="2"/>
</dbReference>
<protein>
    <recommendedName>
        <fullName evidence="8">Peptidase A2 domain-containing protein</fullName>
    </recommendedName>
</protein>
<dbReference type="InterPro" id="IPR021109">
    <property type="entry name" value="Peptidase_aspartic_dom_sf"/>
</dbReference>
<accession>A0A2G8TJH7</accession>
<reference evidence="6 7" key="1">
    <citation type="submission" date="2017-10" db="EMBL/GenBank/DDBJ databases">
        <title>Massilia psychrophilum sp. nov., a novel purple-pigmented bacterium isolated from Tianshan glacier, Xinjiang Municipality, China.</title>
        <authorList>
            <person name="Wang H."/>
        </authorList>
    </citation>
    <scope>NUCLEOTIDE SEQUENCE [LARGE SCALE GENOMIC DNA]</scope>
    <source>
        <strain evidence="6 7">JCM 30074</strain>
    </source>
</reference>
<evidence type="ECO:0000313" key="6">
    <source>
        <dbReference type="EMBL" id="PIL46193.1"/>
    </source>
</evidence>
<keyword evidence="3" id="KW-0064">Aspartyl protease</keyword>
<evidence type="ECO:0000256" key="1">
    <source>
        <dbReference type="ARBA" id="ARBA00009136"/>
    </source>
</evidence>
<dbReference type="SUPFAM" id="SSF50630">
    <property type="entry name" value="Acid proteases"/>
    <property type="match status" value="2"/>
</dbReference>
<dbReference type="CDD" id="cd05483">
    <property type="entry name" value="retropepsin_like_bacteria"/>
    <property type="match status" value="1"/>
</dbReference>
<evidence type="ECO:0000256" key="2">
    <source>
        <dbReference type="ARBA" id="ARBA00022670"/>
    </source>
</evidence>
<comment type="caution">
    <text evidence="6">The sequence shown here is derived from an EMBL/GenBank/DDBJ whole genome shotgun (WGS) entry which is preliminary data.</text>
</comment>
<feature type="chain" id="PRO_5013553588" description="Peptidase A2 domain-containing protein" evidence="5">
    <location>
        <begin position="24"/>
        <end position="320"/>
    </location>
</feature>
<evidence type="ECO:0008006" key="8">
    <source>
        <dbReference type="Google" id="ProtNLM"/>
    </source>
</evidence>
<dbReference type="Proteomes" id="UP000230390">
    <property type="component" value="Unassembled WGS sequence"/>
</dbReference>
<comment type="similarity">
    <text evidence="1">Belongs to the DDI1 family.</text>
</comment>
<keyword evidence="7" id="KW-1185">Reference proteome</keyword>
<dbReference type="GO" id="GO:0004190">
    <property type="term" value="F:aspartic-type endopeptidase activity"/>
    <property type="evidence" value="ECO:0007669"/>
    <property type="project" value="UniProtKB-KW"/>
</dbReference>
<dbReference type="PANTHER" id="PTHR12917">
    <property type="entry name" value="ASPARTYL PROTEASE DDI-RELATED"/>
    <property type="match status" value="1"/>
</dbReference>
<gene>
    <name evidence="6" type="ORF">CR105_03650</name>
</gene>